<dbReference type="Gene3D" id="3.90.190.10">
    <property type="entry name" value="Protein tyrosine phosphatase superfamily"/>
    <property type="match status" value="1"/>
</dbReference>
<dbReference type="GO" id="GO:0016791">
    <property type="term" value="F:phosphatase activity"/>
    <property type="evidence" value="ECO:0007669"/>
    <property type="project" value="UniProtKB-ARBA"/>
</dbReference>
<dbReference type="InterPro" id="IPR057023">
    <property type="entry name" value="PTP-SAK"/>
</dbReference>
<dbReference type="SUPFAM" id="SSF56091">
    <property type="entry name" value="DNA ligase/mRNA capping enzyme, catalytic domain"/>
    <property type="match status" value="1"/>
</dbReference>
<dbReference type="Pfam" id="PF13671">
    <property type="entry name" value="AAA_33"/>
    <property type="match status" value="1"/>
</dbReference>
<dbReference type="STRING" id="401625.A0A0P1BGP7"/>
<dbReference type="GO" id="GO:0016874">
    <property type="term" value="F:ligase activity"/>
    <property type="evidence" value="ECO:0007669"/>
    <property type="project" value="UniProtKB-KW"/>
</dbReference>
<dbReference type="EMBL" id="CCYA01000248">
    <property type="protein sequence ID" value="CEH14744.1"/>
    <property type="molecule type" value="Genomic_DNA"/>
</dbReference>
<dbReference type="Pfam" id="PF22784">
    <property type="entry name" value="PTP-SAK"/>
    <property type="match status" value="1"/>
</dbReference>
<dbReference type="InterPro" id="IPR000387">
    <property type="entry name" value="Tyr_Pase_dom"/>
</dbReference>
<evidence type="ECO:0000256" key="1">
    <source>
        <dbReference type="ARBA" id="ARBA00022801"/>
    </source>
</evidence>
<dbReference type="AlphaFoldDB" id="A0A0P1BGP7"/>
<dbReference type="Gene3D" id="3.40.50.300">
    <property type="entry name" value="P-loop containing nucleotide triphosphate hydrolases"/>
    <property type="match status" value="1"/>
</dbReference>
<dbReference type="InterPro" id="IPR027417">
    <property type="entry name" value="P-loop_NTPase"/>
</dbReference>
<dbReference type="InterPro" id="IPR052732">
    <property type="entry name" value="Cell-binding_unc_protein"/>
</dbReference>
<keyword evidence="1" id="KW-0378">Hydrolase</keyword>
<dbReference type="InterPro" id="IPR029021">
    <property type="entry name" value="Prot-tyrosine_phosphatase-like"/>
</dbReference>
<proteinExistence type="predicted"/>
<organism evidence="3 4">
    <name type="scientific">Ceraceosorus bombacis</name>
    <dbReference type="NCBI Taxonomy" id="401625"/>
    <lineage>
        <taxon>Eukaryota</taxon>
        <taxon>Fungi</taxon>
        <taxon>Dikarya</taxon>
        <taxon>Basidiomycota</taxon>
        <taxon>Ustilaginomycotina</taxon>
        <taxon>Exobasidiomycetes</taxon>
        <taxon>Ceraceosorales</taxon>
        <taxon>Ceraceosoraceae</taxon>
        <taxon>Ceraceosorus</taxon>
    </lineage>
</organism>
<dbReference type="Pfam" id="PF09414">
    <property type="entry name" value="RNA_ligase"/>
    <property type="match status" value="1"/>
</dbReference>
<dbReference type="PANTHER" id="PTHR43883:SF1">
    <property type="entry name" value="GLUCONOKINASE"/>
    <property type="match status" value="1"/>
</dbReference>
<evidence type="ECO:0000313" key="4">
    <source>
        <dbReference type="Proteomes" id="UP000054845"/>
    </source>
</evidence>
<dbReference type="SUPFAM" id="SSF52799">
    <property type="entry name" value="(Phosphotyrosine protein) phosphatases II"/>
    <property type="match status" value="1"/>
</dbReference>
<protein>
    <submittedName>
        <fullName evidence="3">Atp dependent dna ligase</fullName>
    </submittedName>
</protein>
<dbReference type="Gene3D" id="3.30.470.30">
    <property type="entry name" value="DNA ligase/mRNA capping enzyme"/>
    <property type="match status" value="1"/>
</dbReference>
<dbReference type="PROSITE" id="PS50056">
    <property type="entry name" value="TYR_PHOSPHATASE_2"/>
    <property type="match status" value="1"/>
</dbReference>
<dbReference type="SUPFAM" id="SSF52540">
    <property type="entry name" value="P-loop containing nucleoside triphosphate hydrolases"/>
    <property type="match status" value="1"/>
</dbReference>
<name>A0A0P1BGP7_9BASI</name>
<evidence type="ECO:0000313" key="3">
    <source>
        <dbReference type="EMBL" id="CEH14744.1"/>
    </source>
</evidence>
<accession>A0A0P1BGP7</accession>
<feature type="domain" description="Tyrosine specific protein phosphatases" evidence="2">
    <location>
        <begin position="329"/>
        <end position="407"/>
    </location>
</feature>
<reference evidence="3 4" key="1">
    <citation type="submission" date="2014-09" db="EMBL/GenBank/DDBJ databases">
        <authorList>
            <person name="Magalhaes I.L.F."/>
            <person name="Oliveira U."/>
            <person name="Santos F.R."/>
            <person name="Vidigal T.H.D.A."/>
            <person name="Brescovit A.D."/>
            <person name="Santos A.J."/>
        </authorList>
    </citation>
    <scope>NUCLEOTIDE SEQUENCE [LARGE SCALE GENOMIC DNA]</scope>
</reference>
<evidence type="ECO:0000259" key="2">
    <source>
        <dbReference type="PROSITE" id="PS50056"/>
    </source>
</evidence>
<keyword evidence="3" id="KW-0436">Ligase</keyword>
<dbReference type="Proteomes" id="UP000054845">
    <property type="component" value="Unassembled WGS sequence"/>
</dbReference>
<sequence length="839" mass="93827">MIELVEASTALELREGAVVLPFERKHKGTSRYDDYIVLLEPHELEHLHYPPVQDLHVDSQNIFLITMPDWQAHTVIWNHADSWRKDHGLASKSYRAENSAKEALGLVELLAHKDTMVTLLKSASQIGVRALDHLFLALHATPERCAVVAERMILDFPHSFRGFLRMATAFEASNPKVACLALAQACKTNADLVPKVAKRLGTLRNQVSYGPTVTLEELESIPLSIRDQLLGSWPAQLNEAMSSTLWTACTQSRNRSHFGTYGVPRFFSWVYPGRIAGMSTPRNAQDIDALVDIGFDHVLSLAAESPLDPAWFRFKAIKHVFVPLENYGHPTLEEMDSILELIEQSGTWLIHCGGGVGRAGTVLACLITMFGRGDEEKMGFPLLDAGDAILLLRSMRPRSLESESQERFVSAYVSHRWRSAGKTRLPEPVSSLRMERSLSSKASLDDLSVPTIIVMVGLPGSGKSWLAAAIAKRRGDTEIISQDTDGRAACERSMGMKQRDGVLVILDRCNPRQDDRSSWLALMVSTRRKIAVFFDVDAALCKQRMDRRLGHPIIRAGRGYNALDQMQRDMSLPSLSEGFDALLTITSMHAAKEALRVLSPSPKLLKFPRTPHLFNTGAATHDDLTCEDIGSSITGNIVVEEKIDGANLGLSLDADGIIRCQNRSHWVSSADHKQFKPLDAWIEAHRDAVYKLLARDSQFLERFILYGEWMVAKHSVYYDCLPSHFVAFDLYDRLTQRFCSRSALATALRGTAIAHVPLVLQTLHVTREHLLSLCQEKSLFSTERREGVYLRFEDDGHRYTIKRAKVVRSDFIAGNEHWSKSILTPNVIADSHAVEAGDR</sequence>
<dbReference type="PANTHER" id="PTHR43883">
    <property type="entry name" value="SLR0207 PROTEIN"/>
    <property type="match status" value="1"/>
</dbReference>
<keyword evidence="4" id="KW-1185">Reference proteome</keyword>
<dbReference type="InterPro" id="IPR021122">
    <property type="entry name" value="RNA_ligase_dom_REL/Rnl2"/>
</dbReference>
<dbReference type="OrthoDB" id="432447at2759"/>